<keyword evidence="7" id="KW-0472">Membrane</keyword>
<dbReference type="InterPro" id="IPR000436">
    <property type="entry name" value="Sushi_SCR_CCP_dom"/>
</dbReference>
<organism evidence="9 10">
    <name type="scientific">Amphibalanus amphitrite</name>
    <name type="common">Striped barnacle</name>
    <name type="synonym">Balanus amphitrite</name>
    <dbReference type="NCBI Taxonomy" id="1232801"/>
    <lineage>
        <taxon>Eukaryota</taxon>
        <taxon>Metazoa</taxon>
        <taxon>Ecdysozoa</taxon>
        <taxon>Arthropoda</taxon>
        <taxon>Crustacea</taxon>
        <taxon>Multicrustacea</taxon>
        <taxon>Cirripedia</taxon>
        <taxon>Thoracica</taxon>
        <taxon>Thoracicalcarea</taxon>
        <taxon>Balanomorpha</taxon>
        <taxon>Balanoidea</taxon>
        <taxon>Balanidae</taxon>
        <taxon>Amphibalaninae</taxon>
        <taxon>Amphibalanus</taxon>
    </lineage>
</organism>
<name>A0A6A4WRR4_AMPAM</name>
<reference evidence="9 10" key="1">
    <citation type="submission" date="2019-07" db="EMBL/GenBank/DDBJ databases">
        <title>Draft genome assembly of a fouling barnacle, Amphibalanus amphitrite (Darwin, 1854): The first reference genome for Thecostraca.</title>
        <authorList>
            <person name="Kim W."/>
        </authorList>
    </citation>
    <scope>NUCLEOTIDE SEQUENCE [LARGE SCALE GENOMIC DNA]</scope>
    <source>
        <strain evidence="9">SNU_AA5</strain>
        <tissue evidence="9">Soma without cirri and trophi</tissue>
    </source>
</reference>
<feature type="coiled-coil region" evidence="6">
    <location>
        <begin position="516"/>
        <end position="575"/>
    </location>
</feature>
<dbReference type="CDD" id="cd00033">
    <property type="entry name" value="CCP"/>
    <property type="match status" value="3"/>
</dbReference>
<dbReference type="PANTHER" id="PTHR19325:SF575">
    <property type="entry name" value="LOCOMOTION-RELATED PROTEIN HIKARU GENKI"/>
    <property type="match status" value="1"/>
</dbReference>
<dbReference type="Gene3D" id="4.10.400.10">
    <property type="entry name" value="Low-density Lipoprotein Receptor"/>
    <property type="match status" value="1"/>
</dbReference>
<keyword evidence="2" id="KW-0677">Repeat</keyword>
<dbReference type="Gene3D" id="1.10.287.70">
    <property type="match status" value="1"/>
</dbReference>
<dbReference type="InterPro" id="IPR036055">
    <property type="entry name" value="LDL_receptor-like_sf"/>
</dbReference>
<keyword evidence="4" id="KW-0325">Glycoprotein</keyword>
<dbReference type="Proteomes" id="UP000440578">
    <property type="component" value="Unassembled WGS sequence"/>
</dbReference>
<dbReference type="InterPro" id="IPR035976">
    <property type="entry name" value="Sushi/SCR/CCP_sf"/>
</dbReference>
<evidence type="ECO:0000256" key="3">
    <source>
        <dbReference type="ARBA" id="ARBA00023157"/>
    </source>
</evidence>
<keyword evidence="1 5" id="KW-0768">Sushi</keyword>
<dbReference type="SUPFAM" id="SSF57424">
    <property type="entry name" value="LDL receptor-like module"/>
    <property type="match status" value="1"/>
</dbReference>
<dbReference type="InterPro" id="IPR002172">
    <property type="entry name" value="LDrepeatLR_classA_rpt"/>
</dbReference>
<dbReference type="Pfam" id="PF00084">
    <property type="entry name" value="Sushi"/>
    <property type="match status" value="1"/>
</dbReference>
<keyword evidence="10" id="KW-1185">Reference proteome</keyword>
<dbReference type="OrthoDB" id="297496at2759"/>
<evidence type="ECO:0000256" key="2">
    <source>
        <dbReference type="ARBA" id="ARBA00022737"/>
    </source>
</evidence>
<evidence type="ECO:0000256" key="5">
    <source>
        <dbReference type="PROSITE-ProRule" id="PRU00302"/>
    </source>
</evidence>
<dbReference type="EMBL" id="VIIS01000763">
    <property type="protein sequence ID" value="KAF0305322.1"/>
    <property type="molecule type" value="Genomic_DNA"/>
</dbReference>
<keyword evidence="6" id="KW-0175">Coiled coil</keyword>
<dbReference type="SUPFAM" id="SSF57535">
    <property type="entry name" value="Complement control module/SCR domain"/>
    <property type="match status" value="2"/>
</dbReference>
<keyword evidence="7" id="KW-0812">Transmembrane</keyword>
<keyword evidence="7" id="KW-1133">Transmembrane helix</keyword>
<dbReference type="Gene3D" id="2.20.28.230">
    <property type="match status" value="1"/>
</dbReference>
<evidence type="ECO:0000256" key="6">
    <source>
        <dbReference type="SAM" id="Coils"/>
    </source>
</evidence>
<dbReference type="SMART" id="SM00032">
    <property type="entry name" value="CCP"/>
    <property type="match status" value="3"/>
</dbReference>
<accession>A0A6A4WRR4</accession>
<evidence type="ECO:0000256" key="7">
    <source>
        <dbReference type="SAM" id="Phobius"/>
    </source>
</evidence>
<comment type="caution">
    <text evidence="5">Lacks conserved residue(s) required for the propagation of feature annotation.</text>
</comment>
<proteinExistence type="predicted"/>
<sequence>MGRPLRDVTEGESVLVSGTCFETRRFLATSGVTPVAFVWPGEEVEVHCRPSRPGGCRWFSGSSELGGDCVLRTAAVGLLHCRQDDETVASLQLRRPDDTSVIIAGRATRGHDLWNPFLRVFTSMPSYATFSDIQSARQKTHLCSRTGVIVSGMHICDGIDNCRDGEDERGCDLPCGAPALGEHSYLQEPAQRTYPSRANVTYHCQSGFSFSETLSGLNRTCWRGRWTGTAPTCRQNVAFNQTVVEEGPVMSARSSQAAVDGEVDTWSIFVPSSQPQSLSVTTPGGVVRVLVRSPSAQYHLSLRVHNNGTGPPVRCTCGPNHAPHAFPKLSGEAVCTCPVQPGPTDVVISSEPSTFMGLAVAELAALADLRPDEPANCAMLDQPAHGSFTLSSNDSVRLSCEPGFRPSCSQPMRCADISVGRSSAVCLPLTCWSPPALPHTTIVSQNGTGWSSVAEYGCAAGFTLFPVEQRTESVCTDGLWSLSHLSCLPDSDVRVVTLQLRQQHARHVAALRAELEGSFQAEIELLKRQADQAQQRLRKLEAGLQGLRQKAEQELLQERAELELVQERAAKQERLRAAPAGSKYAELRTPGAVQPTMVTDLVDRVAALRLTKLKPRRGNVRLLCLVMFYLVFLVVGAAIFSAIEAPVEVGLIRSTRRMKQKFLQANPCVTVFSIQRTFESV</sequence>
<keyword evidence="3" id="KW-1015">Disulfide bond</keyword>
<evidence type="ECO:0000259" key="8">
    <source>
        <dbReference type="PROSITE" id="PS50923"/>
    </source>
</evidence>
<dbReference type="AlphaFoldDB" id="A0A6A4WRR4"/>
<feature type="domain" description="Sushi" evidence="8">
    <location>
        <begin position="173"/>
        <end position="235"/>
    </location>
</feature>
<dbReference type="PROSITE" id="PS50923">
    <property type="entry name" value="SUSHI"/>
    <property type="match status" value="1"/>
</dbReference>
<dbReference type="CDD" id="cd00112">
    <property type="entry name" value="LDLa"/>
    <property type="match status" value="1"/>
</dbReference>
<feature type="transmembrane region" description="Helical" evidence="7">
    <location>
        <begin position="622"/>
        <end position="643"/>
    </location>
</feature>
<comment type="caution">
    <text evidence="9">The sequence shown here is derived from an EMBL/GenBank/DDBJ whole genome shotgun (WGS) entry which is preliminary data.</text>
</comment>
<evidence type="ECO:0000256" key="1">
    <source>
        <dbReference type="ARBA" id="ARBA00022659"/>
    </source>
</evidence>
<gene>
    <name evidence="9" type="ORF">FJT64_023034</name>
</gene>
<evidence type="ECO:0000313" key="9">
    <source>
        <dbReference type="EMBL" id="KAF0305322.1"/>
    </source>
</evidence>
<evidence type="ECO:0000313" key="10">
    <source>
        <dbReference type="Proteomes" id="UP000440578"/>
    </source>
</evidence>
<evidence type="ECO:0000256" key="4">
    <source>
        <dbReference type="ARBA" id="ARBA00023180"/>
    </source>
</evidence>
<dbReference type="PANTHER" id="PTHR19325">
    <property type="entry name" value="COMPLEMENT COMPONENT-RELATED SUSHI DOMAIN-CONTAINING"/>
    <property type="match status" value="1"/>
</dbReference>
<dbReference type="InterPro" id="IPR050350">
    <property type="entry name" value="Compl-Cell_Adhes-Reg"/>
</dbReference>
<dbReference type="Gene3D" id="2.10.70.10">
    <property type="entry name" value="Complement Module, domain 1"/>
    <property type="match status" value="2"/>
</dbReference>
<protein>
    <recommendedName>
        <fullName evidence="8">Sushi domain-containing protein</fullName>
    </recommendedName>
</protein>